<evidence type="ECO:0000313" key="10">
    <source>
        <dbReference type="Proteomes" id="UP000039865"/>
    </source>
</evidence>
<dbReference type="GO" id="GO:0030134">
    <property type="term" value="C:COPII-coated ER to Golgi transport vesicle"/>
    <property type="evidence" value="ECO:0007669"/>
    <property type="project" value="TreeGrafter"/>
</dbReference>
<keyword evidence="2 6" id="KW-0812">Transmembrane</keyword>
<evidence type="ECO:0000313" key="9">
    <source>
        <dbReference type="EMBL" id="CDW73997.1"/>
    </source>
</evidence>
<dbReference type="InterPro" id="IPR005052">
    <property type="entry name" value="Lectin_leg"/>
</dbReference>
<dbReference type="InParanoid" id="A0A077ZXN8"/>
<organism evidence="9 10">
    <name type="scientific">Stylonychia lemnae</name>
    <name type="common">Ciliate</name>
    <dbReference type="NCBI Taxonomy" id="5949"/>
    <lineage>
        <taxon>Eukaryota</taxon>
        <taxon>Sar</taxon>
        <taxon>Alveolata</taxon>
        <taxon>Ciliophora</taxon>
        <taxon>Intramacronucleata</taxon>
        <taxon>Spirotrichea</taxon>
        <taxon>Stichotrichia</taxon>
        <taxon>Sporadotrichida</taxon>
        <taxon>Oxytrichidae</taxon>
        <taxon>Stylonychinae</taxon>
        <taxon>Stylonychia</taxon>
    </lineage>
</organism>
<dbReference type="OrthoDB" id="270293at2759"/>
<dbReference type="PANTHER" id="PTHR12223">
    <property type="entry name" value="VESICULAR MANNOSE-BINDING LECTIN"/>
    <property type="match status" value="1"/>
</dbReference>
<dbReference type="GO" id="GO:0005793">
    <property type="term" value="C:endoplasmic reticulum-Golgi intermediate compartment"/>
    <property type="evidence" value="ECO:0007669"/>
    <property type="project" value="TreeGrafter"/>
</dbReference>
<evidence type="ECO:0000259" key="8">
    <source>
        <dbReference type="Pfam" id="PF03388"/>
    </source>
</evidence>
<dbReference type="Proteomes" id="UP000039865">
    <property type="component" value="Unassembled WGS sequence"/>
</dbReference>
<accession>A0A077ZXN8</accession>
<dbReference type="EMBL" id="CCKQ01002894">
    <property type="protein sequence ID" value="CDW73997.1"/>
    <property type="molecule type" value="Genomic_DNA"/>
</dbReference>
<dbReference type="Gene3D" id="2.60.120.200">
    <property type="match status" value="1"/>
</dbReference>
<evidence type="ECO:0000256" key="3">
    <source>
        <dbReference type="ARBA" id="ARBA00022729"/>
    </source>
</evidence>
<dbReference type="GO" id="GO:0005789">
    <property type="term" value="C:endoplasmic reticulum membrane"/>
    <property type="evidence" value="ECO:0007669"/>
    <property type="project" value="TreeGrafter"/>
</dbReference>
<keyword evidence="3 7" id="KW-0732">Signal</keyword>
<dbReference type="InterPro" id="IPR013320">
    <property type="entry name" value="ConA-like_dom_sf"/>
</dbReference>
<evidence type="ECO:0000256" key="5">
    <source>
        <dbReference type="ARBA" id="ARBA00023136"/>
    </source>
</evidence>
<keyword evidence="4 6" id="KW-1133">Transmembrane helix</keyword>
<feature type="chain" id="PRO_5001729044" evidence="7">
    <location>
        <begin position="22"/>
        <end position="525"/>
    </location>
</feature>
<comment type="subcellular location">
    <subcellularLocation>
        <location evidence="1">Membrane</location>
        <topology evidence="1">Single-pass type I membrane protein</topology>
    </subcellularLocation>
</comment>
<feature type="signal peptide" evidence="7">
    <location>
        <begin position="1"/>
        <end position="21"/>
    </location>
</feature>
<evidence type="ECO:0000256" key="4">
    <source>
        <dbReference type="ARBA" id="ARBA00022989"/>
    </source>
</evidence>
<dbReference type="SUPFAM" id="SSF49899">
    <property type="entry name" value="Concanavalin A-like lectins/glucanases"/>
    <property type="match status" value="1"/>
</dbReference>
<reference evidence="9 10" key="1">
    <citation type="submission" date="2014-06" db="EMBL/GenBank/DDBJ databases">
        <authorList>
            <person name="Swart Estienne"/>
        </authorList>
    </citation>
    <scope>NUCLEOTIDE SEQUENCE [LARGE SCALE GENOMIC DNA]</scope>
    <source>
        <strain evidence="9 10">130c</strain>
    </source>
</reference>
<gene>
    <name evidence="9" type="primary">Contig11970.g12804</name>
    <name evidence="9" type="ORF">STYLEM_2988</name>
</gene>
<dbReference type="InterPro" id="IPR051136">
    <property type="entry name" value="Intracellular_Lectin-GPT"/>
</dbReference>
<evidence type="ECO:0000256" key="7">
    <source>
        <dbReference type="SAM" id="SignalP"/>
    </source>
</evidence>
<evidence type="ECO:0000256" key="6">
    <source>
        <dbReference type="SAM" id="Phobius"/>
    </source>
</evidence>
<keyword evidence="10" id="KW-1185">Reference proteome</keyword>
<dbReference type="GO" id="GO:0000139">
    <property type="term" value="C:Golgi membrane"/>
    <property type="evidence" value="ECO:0007669"/>
    <property type="project" value="TreeGrafter"/>
</dbReference>
<evidence type="ECO:0000256" key="1">
    <source>
        <dbReference type="ARBA" id="ARBA00004479"/>
    </source>
</evidence>
<evidence type="ECO:0000256" key="2">
    <source>
        <dbReference type="ARBA" id="ARBA00022692"/>
    </source>
</evidence>
<feature type="domain" description="L-type lectin-like" evidence="8">
    <location>
        <begin position="45"/>
        <end position="220"/>
    </location>
</feature>
<dbReference type="AlphaFoldDB" id="A0A077ZXN8"/>
<dbReference type="Pfam" id="PF03388">
    <property type="entry name" value="Lectin_leg-like"/>
    <property type="match status" value="1"/>
</dbReference>
<name>A0A077ZXN8_STYLE</name>
<dbReference type="GO" id="GO:0005537">
    <property type="term" value="F:D-mannose binding"/>
    <property type="evidence" value="ECO:0007669"/>
    <property type="project" value="TreeGrafter"/>
</dbReference>
<sequence length="525" mass="61352">MKAQFLIIPVLFYGLISEGLAQEIIQEDLPLQVSHDHYLDFPLSKRDFANWRALGTTVIHKNKVVIVPQSKEAKGMFYTAHTNPFPQAWIADIEINIGNTAQTFRPGSILGIYYVRDVDLTIHQDQQAEYSKMFNGLGIFLNTLHHNQTADRKLAQSISMIVSDGRKIQTPINWKNVCFRKYKNQPENSYFKMRLKFEMNLITLSTYDIQTKEFEQCVQQPIDDSFAFNGYFLFGGSSGLKTQDHIYLRSFKLYAAHNIAENQHFQQARKTKATYLETKQLYQEALKNIFNQLKKNEIDDSNHQNLTQLYNLIPVTHMNLTHSLERVVTFEDLIQQRYMHIVHSVIKKPDFTQLMEKVYLFKNTLNVLSYDLDQQSFKIIYLEKELKRVRFHQDMANSVTQRELNNKQISDLSKVLASIKDAMVKMQRGNDELVYTLSRLEKSVYNEIDTTDNLYVKAKSDRHQAISGQVFYDMREVDEIFDHLEDHGVGKSSAWNSLLNYGMMMVIGASIYIWCQLNKYENRFK</sequence>
<dbReference type="PANTHER" id="PTHR12223:SF28">
    <property type="entry name" value="LECTIN, MANNOSE BINDING 1 LIKE"/>
    <property type="match status" value="1"/>
</dbReference>
<proteinExistence type="predicted"/>
<protein>
    <submittedName>
        <fullName evidence="9">Vesicular integral-membrane protein vip36</fullName>
    </submittedName>
</protein>
<keyword evidence="5 6" id="KW-0472">Membrane</keyword>
<dbReference type="GO" id="GO:0006888">
    <property type="term" value="P:endoplasmic reticulum to Golgi vesicle-mediated transport"/>
    <property type="evidence" value="ECO:0007669"/>
    <property type="project" value="TreeGrafter"/>
</dbReference>
<feature type="transmembrane region" description="Helical" evidence="6">
    <location>
        <begin position="498"/>
        <end position="515"/>
    </location>
</feature>